<evidence type="ECO:0000313" key="7">
    <source>
        <dbReference type="EMBL" id="CAK9014060.1"/>
    </source>
</evidence>
<dbReference type="InterPro" id="IPR001775">
    <property type="entry name" value="GspD/PilQ"/>
</dbReference>
<evidence type="ECO:0000256" key="1">
    <source>
        <dbReference type="ARBA" id="ARBA00004370"/>
    </source>
</evidence>
<dbReference type="InterPro" id="IPR004846">
    <property type="entry name" value="T2SS/T3SS_dom"/>
</dbReference>
<dbReference type="Pfam" id="PF03958">
    <property type="entry name" value="Secretin_N"/>
    <property type="match status" value="2"/>
</dbReference>
<feature type="compositionally biased region" description="Low complexity" evidence="4">
    <location>
        <begin position="283"/>
        <end position="292"/>
    </location>
</feature>
<feature type="region of interest" description="Disordered" evidence="4">
    <location>
        <begin position="267"/>
        <end position="292"/>
    </location>
</feature>
<accession>A0ABP0JIG2</accession>
<feature type="compositionally biased region" description="Low complexity" evidence="4">
    <location>
        <begin position="165"/>
        <end position="182"/>
    </location>
</feature>
<keyword evidence="8" id="KW-1185">Reference proteome</keyword>
<dbReference type="PANTHER" id="PTHR30332">
    <property type="entry name" value="PROBABLE GENERAL SECRETION PATHWAY PROTEIN D"/>
    <property type="match status" value="1"/>
</dbReference>
<dbReference type="Proteomes" id="UP001642464">
    <property type="component" value="Unassembled WGS sequence"/>
</dbReference>
<sequence>MRLPARITLVSDQPIPRQQALDLVILALQQDGVAVVETRDIIILRDINEVIRQDVPVIGPSESVMDRTDLGSMAEKIYRISNSEASELAEALGEVVPEYAKITVDEASNHIAVLGNIGLLRRIEGLLAGMDQPGSRALVTKTFRLRYADAELIAENITELFGEDGTTTQGQQQGGRNFNRFFGRGGGEEDSSSGASTAELRVTANTQQNGVTVAAEQGVMDQIADLIETEWDLPLPEETVTPRIYTLENSDPIAVRDLLVGLFGEPDAGGAGGGGGGQGNQGNQGSTGSSQGVGRLAGQFAFEAIPSAGQIAVVAKSPDNLAVIDQIIRDLDQPKSVGLPAIVSLKHVSAEEVAEQLNALLALDGTLASIPRSESGLTSGGSAGDSPFADDAADNATTEAENDPGTITFWWQTAREQTDSAGASNLIGKLRIVPVWRQNAIMVLSPPEYRAAVVDLIQQLDQPGRQVLIQAVIAEVSRDDAEALGLRWSSSPINLTRSDNSISFVSSTTASEGGIFGNLFDTSVLNVGVDLNAVLQALNERTDVSILSRPIIFTSDNQEAEFFDGQDIPFITNAQTTDTGGTTQGFEYRAVGIQLRVRPRLTPNKDVDLRVNIELSSVAPGQANASGQVVVDRRETTTQLIVRSGQTLVISGILRNEDSEVVRKIPLLGDIPLLGWLFRSRETGVSSTEQLIFITPVIVENSEEADAINEAYRLRLRMQREQMGIEEPLEGELLEDALREERASAPPALPSDPIARPVIGGTTASRISVTVESLGTIEYDGLSVPIVSPDGTFVATQDTPAPPRAQRLAIESAAPDRSRLGTVSISPLRPGVGGLRTSIELFDLDSPILLGRDASTEGVLVESPRPDGSRWIGVARWSETESGIRWLVRDGSVSAHAVFAGGGAILFSRRSVGESRFSLALLERDGQARELSLPDADLVFPLLAPDERHATCLAVDDDGAIDLLLVDLTTGLEGELGRVVRRWRLAASGGIVGASQIVAASQSAVSGVSTTDAMREAAPSPTEASLGPIVFHPAMDRCAAVDAPAAGQQHAY</sequence>
<feature type="region of interest" description="Disordered" evidence="4">
    <location>
        <begin position="374"/>
        <end position="404"/>
    </location>
</feature>
<feature type="domain" description="Type II/III secretion system secretin-like" evidence="5">
    <location>
        <begin position="537"/>
        <end position="700"/>
    </location>
</feature>
<dbReference type="PANTHER" id="PTHR30332:SF24">
    <property type="entry name" value="SECRETIN GSPD-RELATED"/>
    <property type="match status" value="1"/>
</dbReference>
<dbReference type="PRINTS" id="PR00811">
    <property type="entry name" value="BCTERIALGSPD"/>
</dbReference>
<feature type="domain" description="NolW-like" evidence="6">
    <location>
        <begin position="140"/>
        <end position="228"/>
    </location>
</feature>
<name>A0ABP0JIG2_9DINO</name>
<dbReference type="Gene3D" id="3.30.1370.120">
    <property type="match status" value="3"/>
</dbReference>
<protein>
    <submittedName>
        <fullName evidence="7">Secretin XcpQ (General secretion pathway protein D) (Type II secretion system protein D) (T2SS protein D)</fullName>
    </submittedName>
</protein>
<comment type="caution">
    <text evidence="7">The sequence shown here is derived from an EMBL/GenBank/DDBJ whole genome shotgun (WGS) entry which is preliminary data.</text>
</comment>
<feature type="domain" description="NolW-like" evidence="6">
    <location>
        <begin position="342"/>
        <end position="466"/>
    </location>
</feature>
<organism evidence="7 8">
    <name type="scientific">Durusdinium trenchii</name>
    <dbReference type="NCBI Taxonomy" id="1381693"/>
    <lineage>
        <taxon>Eukaryota</taxon>
        <taxon>Sar</taxon>
        <taxon>Alveolata</taxon>
        <taxon>Dinophyceae</taxon>
        <taxon>Suessiales</taxon>
        <taxon>Symbiodiniaceae</taxon>
        <taxon>Durusdinium</taxon>
    </lineage>
</organism>
<dbReference type="EMBL" id="CAXAMM010007390">
    <property type="protein sequence ID" value="CAK9014060.1"/>
    <property type="molecule type" value="Genomic_DNA"/>
</dbReference>
<evidence type="ECO:0000256" key="2">
    <source>
        <dbReference type="ARBA" id="ARBA00022729"/>
    </source>
</evidence>
<keyword evidence="3" id="KW-0472">Membrane</keyword>
<gene>
    <name evidence="7" type="ORF">SCF082_LOCUS12184</name>
</gene>
<reference evidence="7 8" key="1">
    <citation type="submission" date="2024-02" db="EMBL/GenBank/DDBJ databases">
        <authorList>
            <person name="Chen Y."/>
            <person name="Shah S."/>
            <person name="Dougan E. K."/>
            <person name="Thang M."/>
            <person name="Chan C."/>
        </authorList>
    </citation>
    <scope>NUCLEOTIDE SEQUENCE [LARGE SCALE GENOMIC DNA]</scope>
</reference>
<dbReference type="InterPro" id="IPR038591">
    <property type="entry name" value="NolW-like_sf"/>
</dbReference>
<evidence type="ECO:0000256" key="4">
    <source>
        <dbReference type="SAM" id="MobiDB-lite"/>
    </source>
</evidence>
<comment type="subcellular location">
    <subcellularLocation>
        <location evidence="1">Membrane</location>
    </subcellularLocation>
</comment>
<keyword evidence="2" id="KW-0732">Signal</keyword>
<proteinExistence type="predicted"/>
<evidence type="ECO:0000259" key="6">
    <source>
        <dbReference type="Pfam" id="PF03958"/>
    </source>
</evidence>
<dbReference type="InterPro" id="IPR050810">
    <property type="entry name" value="Bact_Secretion_Sys_Channel"/>
</dbReference>
<dbReference type="PRINTS" id="PR01032">
    <property type="entry name" value="PHAGEIV"/>
</dbReference>
<evidence type="ECO:0000259" key="5">
    <source>
        <dbReference type="Pfam" id="PF00263"/>
    </source>
</evidence>
<dbReference type="Pfam" id="PF00263">
    <property type="entry name" value="Secretin"/>
    <property type="match status" value="1"/>
</dbReference>
<feature type="compositionally biased region" description="Gly residues" evidence="4">
    <location>
        <begin position="267"/>
        <end position="282"/>
    </location>
</feature>
<evidence type="ECO:0000256" key="3">
    <source>
        <dbReference type="ARBA" id="ARBA00023136"/>
    </source>
</evidence>
<dbReference type="InterPro" id="IPR005644">
    <property type="entry name" value="NolW-like"/>
</dbReference>
<evidence type="ECO:0000313" key="8">
    <source>
        <dbReference type="Proteomes" id="UP001642464"/>
    </source>
</evidence>
<feature type="region of interest" description="Disordered" evidence="4">
    <location>
        <begin position="165"/>
        <end position="197"/>
    </location>
</feature>